<evidence type="ECO:0000313" key="7">
    <source>
        <dbReference type="EMBL" id="QLL64700.1"/>
    </source>
</evidence>
<dbReference type="Proteomes" id="UP000510721">
    <property type="component" value="Plasmid pEmeITTGR7c"/>
</dbReference>
<evidence type="ECO:0000256" key="5">
    <source>
        <dbReference type="ARBA" id="ARBA00022989"/>
    </source>
</evidence>
<keyword evidence="8" id="KW-1185">Reference proteome</keyword>
<dbReference type="RefSeq" id="WP_180943158.1">
    <property type="nucleotide sequence ID" value="NZ_CP041241.1"/>
</dbReference>
<keyword evidence="6" id="KW-0472">Membrane</keyword>
<dbReference type="AlphaFoldDB" id="A0A859QPN0"/>
<evidence type="ECO:0000256" key="6">
    <source>
        <dbReference type="ARBA" id="ARBA00023136"/>
    </source>
</evidence>
<reference evidence="7 8" key="1">
    <citation type="submission" date="2019-06" db="EMBL/GenBank/DDBJ databases">
        <title>Complete genome sequence of Ensifer mexicanus ITTG R7 isolated from nodules of Acacia angustissima (Mill.) Kuntze.</title>
        <authorList>
            <person name="Rincon-Rosales R."/>
            <person name="Rogel M.A."/>
            <person name="Guerrero G."/>
            <person name="Rincon-Molina C.I."/>
            <person name="Lopez-Lopez A."/>
            <person name="Martinez-Romero E."/>
        </authorList>
    </citation>
    <scope>NUCLEOTIDE SEQUENCE [LARGE SCALE GENOMIC DNA]</scope>
    <source>
        <strain evidence="7 8">ITTG R7</strain>
        <plasmid evidence="8">pemeittgr7c</plasmid>
    </source>
</reference>
<gene>
    <name evidence="7" type="ORF">FKV68_25175</name>
</gene>
<keyword evidence="3" id="KW-1003">Cell membrane</keyword>
<evidence type="ECO:0000256" key="2">
    <source>
        <dbReference type="ARBA" id="ARBA00007977"/>
    </source>
</evidence>
<sequence length="340" mass="34568">MNVETRPMAGRGWLKALSTPAPGLFLALTVAAAATFVAQAVGAPVMPFALLIGIALNGASGDEQLRAGLAFASRPLLQVGIALLGLKISVMQVASLGSDTLLLVASGTAVSIASGLALARLFGLPSTLGLLAGGATGICGASAALAISSTLPASPNKDRETAFVIVTVTTLSTVAMLAYPVIAHFLGLDDRQTGIFLGATIHDVAQVVGAGYAVSEEAGDTATIVKLFRVALLLPTVLGIALTMRSRASTEGRLPWLLPPFAVAFAVLVVVNSSGFVPTALRDVSIALSNWCLATAVAAIGIRTSISGTLRMGWAALAVPIGATILLMTLVISFELIMRN</sequence>
<evidence type="ECO:0000313" key="8">
    <source>
        <dbReference type="Proteomes" id="UP000510721"/>
    </source>
</evidence>
<keyword evidence="4" id="KW-0812">Transmembrane</keyword>
<name>A0A859QPN0_9HYPH</name>
<geneLocation type="plasmid" evidence="8">
    <name>pemeittgr7c</name>
</geneLocation>
<comment type="subcellular location">
    <subcellularLocation>
        <location evidence="1">Cell membrane</location>
        <topology evidence="1">Multi-pass membrane protein</topology>
    </subcellularLocation>
</comment>
<protein>
    <submittedName>
        <fullName evidence="7">Putative sulfate exporter family transporter</fullName>
    </submittedName>
</protein>
<evidence type="ECO:0000256" key="3">
    <source>
        <dbReference type="ARBA" id="ARBA00022475"/>
    </source>
</evidence>
<proteinExistence type="inferred from homology"/>
<dbReference type="PANTHER" id="PTHR30106">
    <property type="entry name" value="INNER MEMBRANE PROTEIN YEIH-RELATED"/>
    <property type="match status" value="1"/>
</dbReference>
<keyword evidence="7" id="KW-0614">Plasmid</keyword>
<evidence type="ECO:0000256" key="4">
    <source>
        <dbReference type="ARBA" id="ARBA00022692"/>
    </source>
</evidence>
<dbReference type="Pfam" id="PF03601">
    <property type="entry name" value="Cons_hypoth698"/>
    <property type="match status" value="1"/>
</dbReference>
<dbReference type="EMBL" id="CP041241">
    <property type="protein sequence ID" value="QLL64700.1"/>
    <property type="molecule type" value="Genomic_DNA"/>
</dbReference>
<dbReference type="PANTHER" id="PTHR30106:SF2">
    <property type="entry name" value="UPF0324 INNER MEMBRANE PROTEIN YEIH"/>
    <property type="match status" value="1"/>
</dbReference>
<dbReference type="GO" id="GO:0005886">
    <property type="term" value="C:plasma membrane"/>
    <property type="evidence" value="ECO:0007669"/>
    <property type="project" value="UniProtKB-SubCell"/>
</dbReference>
<organism evidence="7 8">
    <name type="scientific">Sinorhizobium mexicanum</name>
    <dbReference type="NCBI Taxonomy" id="375549"/>
    <lineage>
        <taxon>Bacteria</taxon>
        <taxon>Pseudomonadati</taxon>
        <taxon>Pseudomonadota</taxon>
        <taxon>Alphaproteobacteria</taxon>
        <taxon>Hyphomicrobiales</taxon>
        <taxon>Rhizobiaceae</taxon>
        <taxon>Sinorhizobium/Ensifer group</taxon>
        <taxon>Sinorhizobium</taxon>
    </lineage>
</organism>
<evidence type="ECO:0000256" key="1">
    <source>
        <dbReference type="ARBA" id="ARBA00004651"/>
    </source>
</evidence>
<accession>A0A859QPN0</accession>
<dbReference type="InterPro" id="IPR018383">
    <property type="entry name" value="UPF0324_pro"/>
</dbReference>
<dbReference type="KEGG" id="emx:FKV68_25175"/>
<comment type="similarity">
    <text evidence="2">Belongs to the UPF0324 family.</text>
</comment>
<keyword evidence="5" id="KW-1133">Transmembrane helix</keyword>